<dbReference type="EMBL" id="CADCWK010000279">
    <property type="protein sequence ID" value="CAA9569888.1"/>
    <property type="molecule type" value="Genomic_DNA"/>
</dbReference>
<proteinExistence type="predicted"/>
<dbReference type="AlphaFoldDB" id="A0A6J4VBY0"/>
<sequence>MAVALVVAPDGAGDHNGPPLRTINFDRSQRRPTMSFALRMLETFPSTAVADTDTLAACIDACF</sequence>
<evidence type="ECO:0000313" key="1">
    <source>
        <dbReference type="EMBL" id="CAA9569888.1"/>
    </source>
</evidence>
<protein>
    <submittedName>
        <fullName evidence="1">Uncharacterized protein</fullName>
    </submittedName>
</protein>
<organism evidence="1">
    <name type="scientific">uncultured Thermomicrobiales bacterium</name>
    <dbReference type="NCBI Taxonomy" id="1645740"/>
    <lineage>
        <taxon>Bacteria</taxon>
        <taxon>Pseudomonadati</taxon>
        <taxon>Thermomicrobiota</taxon>
        <taxon>Thermomicrobia</taxon>
        <taxon>Thermomicrobiales</taxon>
        <taxon>environmental samples</taxon>
    </lineage>
</organism>
<accession>A0A6J4VBY0</accession>
<name>A0A6J4VBY0_9BACT</name>
<reference evidence="1" key="1">
    <citation type="submission" date="2020-02" db="EMBL/GenBank/DDBJ databases">
        <authorList>
            <person name="Meier V. D."/>
        </authorList>
    </citation>
    <scope>NUCLEOTIDE SEQUENCE</scope>
    <source>
        <strain evidence="1">AVDCRST_MAG33</strain>
    </source>
</reference>
<gene>
    <name evidence="1" type="ORF">AVDCRST_MAG33-2412</name>
</gene>
<feature type="non-terminal residue" evidence="1">
    <location>
        <position position="63"/>
    </location>
</feature>